<organism evidence="1 2">
    <name type="scientific">Daphnia magna</name>
    <dbReference type="NCBI Taxonomy" id="35525"/>
    <lineage>
        <taxon>Eukaryota</taxon>
        <taxon>Metazoa</taxon>
        <taxon>Ecdysozoa</taxon>
        <taxon>Arthropoda</taxon>
        <taxon>Crustacea</taxon>
        <taxon>Branchiopoda</taxon>
        <taxon>Diplostraca</taxon>
        <taxon>Cladocera</taxon>
        <taxon>Anomopoda</taxon>
        <taxon>Daphniidae</taxon>
        <taxon>Daphnia</taxon>
    </lineage>
</organism>
<sequence length="44" mass="5122">MLELNLLCKHKIQQKWVAPRVTRLELTLLLYAMCCCLSVKHPLA</sequence>
<comment type="caution">
    <text evidence="1">The sequence shown here is derived from an EMBL/GenBank/DDBJ whole genome shotgun (WGS) entry which is preliminary data.</text>
</comment>
<evidence type="ECO:0000313" key="2">
    <source>
        <dbReference type="Proteomes" id="UP000076858"/>
    </source>
</evidence>
<evidence type="ECO:0000313" key="1">
    <source>
        <dbReference type="EMBL" id="KZS16363.1"/>
    </source>
</evidence>
<accession>A0A164ZH82</accession>
<dbReference type="EMBL" id="LRGB01000725">
    <property type="protein sequence ID" value="KZS16363.1"/>
    <property type="molecule type" value="Genomic_DNA"/>
</dbReference>
<protein>
    <submittedName>
        <fullName evidence="1">Uncharacterized protein</fullName>
    </submittedName>
</protein>
<dbReference type="AlphaFoldDB" id="A0A164ZH82"/>
<keyword evidence="2" id="KW-1185">Reference proteome</keyword>
<gene>
    <name evidence="1" type="ORF">APZ42_018020</name>
</gene>
<dbReference type="Proteomes" id="UP000076858">
    <property type="component" value="Unassembled WGS sequence"/>
</dbReference>
<name>A0A164ZH82_9CRUS</name>
<reference evidence="1 2" key="1">
    <citation type="submission" date="2016-03" db="EMBL/GenBank/DDBJ databases">
        <title>EvidentialGene: Evidence-directed Construction of Genes on Genomes.</title>
        <authorList>
            <person name="Gilbert D.G."/>
            <person name="Choi J.-H."/>
            <person name="Mockaitis K."/>
            <person name="Colbourne J."/>
            <person name="Pfrender M."/>
        </authorList>
    </citation>
    <scope>NUCLEOTIDE SEQUENCE [LARGE SCALE GENOMIC DNA]</scope>
    <source>
        <strain evidence="1 2">Xinb3</strain>
        <tissue evidence="1">Complete organism</tissue>
    </source>
</reference>
<proteinExistence type="predicted"/>